<keyword evidence="3 10" id="KW-0812">Transmembrane</keyword>
<evidence type="ECO:0000313" key="14">
    <source>
        <dbReference type="Proteomes" id="UP001159427"/>
    </source>
</evidence>
<evidence type="ECO:0000256" key="6">
    <source>
        <dbReference type="ARBA" id="ARBA00023136"/>
    </source>
</evidence>
<evidence type="ECO:0000256" key="9">
    <source>
        <dbReference type="ARBA" id="ARBA00023224"/>
    </source>
</evidence>
<feature type="transmembrane region" description="Helical" evidence="11">
    <location>
        <begin position="263"/>
        <end position="282"/>
    </location>
</feature>
<dbReference type="PROSITE" id="PS00237">
    <property type="entry name" value="G_PROTEIN_RECEP_F1_1"/>
    <property type="match status" value="1"/>
</dbReference>
<dbReference type="PRINTS" id="PR00237">
    <property type="entry name" value="GPCRRHODOPSN"/>
</dbReference>
<keyword evidence="4 11" id="KW-1133">Transmembrane helix</keyword>
<evidence type="ECO:0000256" key="10">
    <source>
        <dbReference type="RuleBase" id="RU000688"/>
    </source>
</evidence>
<sequence length="308" mass="35456">MYSANCTLCDKIEAPMENSSYKILALFNIFSGVLSVASNLLVLIAIYNFSTLRKVSIFFILSLAVADFLVGLVMNPVYAWIFFVNATEENHPLRVAEHWLWLQAVVISTFTLTAVSIERYIAVTKCLHYLEIVTAKRCLCCVALTWLFSIIYASLRFFIHRAKDLPALWISTTMLTVFIPFFIILYCYICIFKAARTQCMRIAVDSSSTNAAYCKEVLKNKKAAWTLCIVIGLFALLWSPSFILSLWDSMTVDPCDRRCVNYLWFWASFLSFTSSFCNPWIYSIRMREFRLAFFKILRINHASTNKEA</sequence>
<dbReference type="Proteomes" id="UP001159427">
    <property type="component" value="Unassembled WGS sequence"/>
</dbReference>
<dbReference type="SUPFAM" id="SSF81321">
    <property type="entry name" value="Family A G protein-coupled receptor-like"/>
    <property type="match status" value="1"/>
</dbReference>
<evidence type="ECO:0000256" key="3">
    <source>
        <dbReference type="ARBA" id="ARBA00022692"/>
    </source>
</evidence>
<feature type="transmembrane region" description="Helical" evidence="11">
    <location>
        <begin position="138"/>
        <end position="155"/>
    </location>
</feature>
<keyword evidence="8" id="KW-0325">Glycoprotein</keyword>
<dbReference type="CDD" id="cd00637">
    <property type="entry name" value="7tm_classA_rhodopsin-like"/>
    <property type="match status" value="1"/>
</dbReference>
<feature type="transmembrane region" description="Helical" evidence="11">
    <location>
        <begin position="167"/>
        <end position="191"/>
    </location>
</feature>
<dbReference type="PANTHER" id="PTHR24246:SF27">
    <property type="entry name" value="ADENOSINE RECEPTOR, ISOFORM A"/>
    <property type="match status" value="1"/>
</dbReference>
<evidence type="ECO:0000256" key="11">
    <source>
        <dbReference type="SAM" id="Phobius"/>
    </source>
</evidence>
<evidence type="ECO:0000256" key="2">
    <source>
        <dbReference type="ARBA" id="ARBA00022475"/>
    </source>
</evidence>
<comment type="subcellular location">
    <subcellularLocation>
        <location evidence="1">Cell membrane</location>
        <topology evidence="1">Multi-pass membrane protein</topology>
    </subcellularLocation>
</comment>
<reference evidence="13 14" key="1">
    <citation type="submission" date="2022-05" db="EMBL/GenBank/DDBJ databases">
        <authorList>
            <consortium name="Genoscope - CEA"/>
            <person name="William W."/>
        </authorList>
    </citation>
    <scope>NUCLEOTIDE SEQUENCE [LARGE SCALE GENOMIC DNA]</scope>
</reference>
<keyword evidence="14" id="KW-1185">Reference proteome</keyword>
<dbReference type="EMBL" id="CALNXI010000012">
    <property type="protein sequence ID" value="CAH3014667.1"/>
    <property type="molecule type" value="Genomic_DNA"/>
</dbReference>
<comment type="similarity">
    <text evidence="10">Belongs to the G-protein coupled receptor 1 family.</text>
</comment>
<keyword evidence="2" id="KW-1003">Cell membrane</keyword>
<keyword evidence="9 10" id="KW-0807">Transducer</keyword>
<dbReference type="PANTHER" id="PTHR24246">
    <property type="entry name" value="OLFACTORY RECEPTOR AND ADENOSINE RECEPTOR"/>
    <property type="match status" value="1"/>
</dbReference>
<name>A0ABN8LC72_9CNID</name>
<evidence type="ECO:0000259" key="12">
    <source>
        <dbReference type="PROSITE" id="PS50262"/>
    </source>
</evidence>
<comment type="caution">
    <text evidence="13">The sequence shown here is derived from an EMBL/GenBank/DDBJ whole genome shotgun (WGS) entry which is preliminary data.</text>
</comment>
<feature type="domain" description="G-protein coupled receptors family 1 profile" evidence="12">
    <location>
        <begin position="38"/>
        <end position="282"/>
    </location>
</feature>
<feature type="transmembrane region" description="Helical" evidence="11">
    <location>
        <begin position="98"/>
        <end position="117"/>
    </location>
</feature>
<feature type="transmembrane region" description="Helical" evidence="11">
    <location>
        <begin position="23"/>
        <end position="46"/>
    </location>
</feature>
<evidence type="ECO:0000256" key="1">
    <source>
        <dbReference type="ARBA" id="ARBA00004651"/>
    </source>
</evidence>
<evidence type="ECO:0000256" key="7">
    <source>
        <dbReference type="ARBA" id="ARBA00023170"/>
    </source>
</evidence>
<evidence type="ECO:0000256" key="4">
    <source>
        <dbReference type="ARBA" id="ARBA00022989"/>
    </source>
</evidence>
<evidence type="ECO:0000256" key="8">
    <source>
        <dbReference type="ARBA" id="ARBA00023180"/>
    </source>
</evidence>
<gene>
    <name evidence="13" type="ORF">PEVE_00003347</name>
</gene>
<keyword evidence="5 10" id="KW-0297">G-protein coupled receptor</keyword>
<dbReference type="Gene3D" id="1.20.1070.10">
    <property type="entry name" value="Rhodopsin 7-helix transmembrane proteins"/>
    <property type="match status" value="1"/>
</dbReference>
<dbReference type="InterPro" id="IPR000276">
    <property type="entry name" value="GPCR_Rhodpsn"/>
</dbReference>
<dbReference type="Pfam" id="PF00001">
    <property type="entry name" value="7tm_1"/>
    <property type="match status" value="1"/>
</dbReference>
<protein>
    <recommendedName>
        <fullName evidence="12">G-protein coupled receptors family 1 profile domain-containing protein</fullName>
    </recommendedName>
</protein>
<evidence type="ECO:0000256" key="5">
    <source>
        <dbReference type="ARBA" id="ARBA00023040"/>
    </source>
</evidence>
<evidence type="ECO:0000313" key="13">
    <source>
        <dbReference type="EMBL" id="CAH3014667.1"/>
    </source>
</evidence>
<dbReference type="PROSITE" id="PS50262">
    <property type="entry name" value="G_PROTEIN_RECEP_F1_2"/>
    <property type="match status" value="1"/>
</dbReference>
<keyword evidence="7 10" id="KW-0675">Receptor</keyword>
<proteinExistence type="inferred from homology"/>
<accession>A0ABN8LC72</accession>
<feature type="transmembrane region" description="Helical" evidence="11">
    <location>
        <begin position="223"/>
        <end position="243"/>
    </location>
</feature>
<dbReference type="InterPro" id="IPR017452">
    <property type="entry name" value="GPCR_Rhodpsn_7TM"/>
</dbReference>
<organism evidence="13 14">
    <name type="scientific">Porites evermanni</name>
    <dbReference type="NCBI Taxonomy" id="104178"/>
    <lineage>
        <taxon>Eukaryota</taxon>
        <taxon>Metazoa</taxon>
        <taxon>Cnidaria</taxon>
        <taxon>Anthozoa</taxon>
        <taxon>Hexacorallia</taxon>
        <taxon>Scleractinia</taxon>
        <taxon>Fungiina</taxon>
        <taxon>Poritidae</taxon>
        <taxon>Porites</taxon>
    </lineage>
</organism>
<feature type="transmembrane region" description="Helical" evidence="11">
    <location>
        <begin position="58"/>
        <end position="78"/>
    </location>
</feature>
<keyword evidence="6 11" id="KW-0472">Membrane</keyword>